<gene>
    <name evidence="1" type="ORF">PHLGIDRAFT_155052</name>
</gene>
<dbReference type="EMBL" id="KN840546">
    <property type="protein sequence ID" value="KIP05337.1"/>
    <property type="molecule type" value="Genomic_DNA"/>
</dbReference>
<dbReference type="Proteomes" id="UP000053257">
    <property type="component" value="Unassembled WGS sequence"/>
</dbReference>
<reference evidence="1 2" key="1">
    <citation type="journal article" date="2014" name="PLoS Genet.">
        <title>Analysis of the Phlebiopsis gigantea genome, transcriptome and secretome provides insight into its pioneer colonization strategies of wood.</title>
        <authorList>
            <person name="Hori C."/>
            <person name="Ishida T."/>
            <person name="Igarashi K."/>
            <person name="Samejima M."/>
            <person name="Suzuki H."/>
            <person name="Master E."/>
            <person name="Ferreira P."/>
            <person name="Ruiz-Duenas F.J."/>
            <person name="Held B."/>
            <person name="Canessa P."/>
            <person name="Larrondo L.F."/>
            <person name="Schmoll M."/>
            <person name="Druzhinina I.S."/>
            <person name="Kubicek C.P."/>
            <person name="Gaskell J.A."/>
            <person name="Kersten P."/>
            <person name="St John F."/>
            <person name="Glasner J."/>
            <person name="Sabat G."/>
            <person name="Splinter BonDurant S."/>
            <person name="Syed K."/>
            <person name="Yadav J."/>
            <person name="Mgbeahuruike A.C."/>
            <person name="Kovalchuk A."/>
            <person name="Asiegbu F.O."/>
            <person name="Lackner G."/>
            <person name="Hoffmeister D."/>
            <person name="Rencoret J."/>
            <person name="Gutierrez A."/>
            <person name="Sun H."/>
            <person name="Lindquist E."/>
            <person name="Barry K."/>
            <person name="Riley R."/>
            <person name="Grigoriev I.V."/>
            <person name="Henrissat B."/>
            <person name="Kues U."/>
            <person name="Berka R.M."/>
            <person name="Martinez A.T."/>
            <person name="Covert S.F."/>
            <person name="Blanchette R.A."/>
            <person name="Cullen D."/>
        </authorList>
    </citation>
    <scope>NUCLEOTIDE SEQUENCE [LARGE SCALE GENOMIC DNA]</scope>
    <source>
        <strain evidence="1 2">11061_1 CR5-6</strain>
    </source>
</reference>
<keyword evidence="2" id="KW-1185">Reference proteome</keyword>
<dbReference type="OrthoDB" id="3205170at2759"/>
<accession>A0A0C3S517</accession>
<evidence type="ECO:0000313" key="2">
    <source>
        <dbReference type="Proteomes" id="UP000053257"/>
    </source>
</evidence>
<dbReference type="AlphaFoldDB" id="A0A0C3S517"/>
<protein>
    <recommendedName>
        <fullName evidence="3">SH3 domain-containing protein</fullName>
    </recommendedName>
</protein>
<name>A0A0C3S517_PHLG1</name>
<evidence type="ECO:0000313" key="1">
    <source>
        <dbReference type="EMBL" id="KIP05337.1"/>
    </source>
</evidence>
<organism evidence="1 2">
    <name type="scientific">Phlebiopsis gigantea (strain 11061_1 CR5-6)</name>
    <name type="common">White-rot fungus</name>
    <name type="synonym">Peniophora gigantea</name>
    <dbReference type="NCBI Taxonomy" id="745531"/>
    <lineage>
        <taxon>Eukaryota</taxon>
        <taxon>Fungi</taxon>
        <taxon>Dikarya</taxon>
        <taxon>Basidiomycota</taxon>
        <taxon>Agaricomycotina</taxon>
        <taxon>Agaricomycetes</taxon>
        <taxon>Polyporales</taxon>
        <taxon>Phanerochaetaceae</taxon>
        <taxon>Phlebiopsis</taxon>
    </lineage>
</organism>
<proteinExistence type="predicted"/>
<evidence type="ECO:0008006" key="3">
    <source>
        <dbReference type="Google" id="ProtNLM"/>
    </source>
</evidence>
<dbReference type="HOGENOM" id="CLU_133939_0_0_1"/>
<sequence>MNSPARTSPYKTPTFDYLGLSPKIRKPKWRDESSSGSDSSLDSHSYFTTFGTVNMRPIEEPDLEDLDETLVYAFQDGQAVWVRTEDDDWVRGQISGKKTRIARTRVTDGRFFPVAYGAGRKYFSPLNGDIKPDTPKVRQLLREGGYL</sequence>